<dbReference type="SUPFAM" id="SSF161098">
    <property type="entry name" value="MetI-like"/>
    <property type="match status" value="1"/>
</dbReference>
<evidence type="ECO:0000256" key="8">
    <source>
        <dbReference type="ARBA" id="ARBA00023136"/>
    </source>
</evidence>
<protein>
    <recommendedName>
        <fullName evidence="10">Phosphate transport system permease protein</fullName>
    </recommendedName>
</protein>
<evidence type="ECO:0000256" key="4">
    <source>
        <dbReference type="ARBA" id="ARBA00022475"/>
    </source>
</evidence>
<keyword evidence="6 9" id="KW-0812">Transmembrane</keyword>
<feature type="transmembrane region" description="Helical" evidence="9">
    <location>
        <begin position="274"/>
        <end position="301"/>
    </location>
</feature>
<accession>A0A842HFD8</accession>
<dbReference type="RefSeq" id="WP_185675274.1">
    <property type="nucleotide sequence ID" value="NZ_JACHVB010000021.1"/>
</dbReference>
<comment type="caution">
    <text evidence="12">The sequence shown here is derived from an EMBL/GenBank/DDBJ whole genome shotgun (WGS) entry which is preliminary data.</text>
</comment>
<dbReference type="NCBIfam" id="TIGR02138">
    <property type="entry name" value="phosphate_pstC"/>
    <property type="match status" value="1"/>
</dbReference>
<proteinExistence type="inferred from homology"/>
<comment type="subcellular location">
    <subcellularLocation>
        <location evidence="1 9">Cell membrane</location>
        <topology evidence="1 9">Multi-pass membrane protein</topology>
    </subcellularLocation>
</comment>
<keyword evidence="8 9" id="KW-0472">Membrane</keyword>
<dbReference type="Pfam" id="PF00528">
    <property type="entry name" value="BPD_transp_1"/>
    <property type="match status" value="1"/>
</dbReference>
<dbReference type="InterPro" id="IPR035906">
    <property type="entry name" value="MetI-like_sf"/>
</dbReference>
<dbReference type="InterPro" id="IPR051124">
    <property type="entry name" value="Phosphate_Transport_Permease"/>
</dbReference>
<dbReference type="Proteomes" id="UP000546464">
    <property type="component" value="Unassembled WGS sequence"/>
</dbReference>
<sequence length="517" mass="56551">MNGSPTQPLLNLRRRRGRTLPGPGRQTLLKAFFGGNALVAVIVLLLITFFLFREGLSFFPQYRQDMELYRRSGMEYASLVRAEHERFNNLLGQLVNIRREQILQLEAEGKSREEIAALTAPMQAYITEFGELAVPLRDYQLAVRDLAAETYKQAQGRAITGRPAPGQSGLIDYAGTIATIKATFPQFTALNDQLESDMLHVLKTFPELEEPQLKPLAETFRRDAIAFTAGLPRYGAQLAEWEPERGVGLGEAVRSFLFGDQWLINNNGHSLFGLLPLLTGSLLVTGIAVLIAIPFGVGAAIYTNQMARRGESGFIKPCIEFITAIPSVVIGFFGIAVFGTLVRTLSQTPWLEWLPGFPVAERLNAFTAGCLLALMAIPTIFTLSEDAISRVPRIYAESSLALGATRFQTTMRIIVPTAVSGIVSAVLLGVGRVIGETMVVLLCAGNRIRIPDFTEGPGAAFQPVHTLTGIIAQEMGEVAQGGIHYRALFCVGVVLFLLTLGINFAAQRIFRHSRVGE</sequence>
<dbReference type="PANTHER" id="PTHR30425">
    <property type="entry name" value="PHOSPHATE TRANSPORT SYSTEM PERMEASE PROTEIN PST"/>
    <property type="match status" value="1"/>
</dbReference>
<feature type="transmembrane region" description="Helical" evidence="9">
    <location>
        <begin position="321"/>
        <end position="343"/>
    </location>
</feature>
<feature type="transmembrane region" description="Helical" evidence="9">
    <location>
        <begin position="363"/>
        <end position="383"/>
    </location>
</feature>
<dbReference type="PROSITE" id="PS50928">
    <property type="entry name" value="ABC_TM1"/>
    <property type="match status" value="1"/>
</dbReference>
<reference evidence="12 13" key="1">
    <citation type="submission" date="2020-07" db="EMBL/GenBank/DDBJ databases">
        <authorList>
            <person name="Feng X."/>
        </authorList>
    </citation>
    <scope>NUCLEOTIDE SEQUENCE [LARGE SCALE GENOMIC DNA]</scope>
    <source>
        <strain evidence="12 13">JCM31066</strain>
    </source>
</reference>
<keyword evidence="4 10" id="KW-1003">Cell membrane</keyword>
<keyword evidence="3 9" id="KW-0813">Transport</keyword>
<evidence type="ECO:0000256" key="1">
    <source>
        <dbReference type="ARBA" id="ARBA00004651"/>
    </source>
</evidence>
<feature type="transmembrane region" description="Helical" evidence="9">
    <location>
        <begin position="413"/>
        <end position="434"/>
    </location>
</feature>
<evidence type="ECO:0000256" key="10">
    <source>
        <dbReference type="RuleBase" id="RU363054"/>
    </source>
</evidence>
<comment type="similarity">
    <text evidence="2 10">Belongs to the binding-protein-dependent transport system permease family. CysTW subfamily.</text>
</comment>
<feature type="transmembrane region" description="Helical" evidence="9">
    <location>
        <begin position="483"/>
        <end position="506"/>
    </location>
</feature>
<evidence type="ECO:0000259" key="11">
    <source>
        <dbReference type="PROSITE" id="PS50928"/>
    </source>
</evidence>
<evidence type="ECO:0000256" key="7">
    <source>
        <dbReference type="ARBA" id="ARBA00022989"/>
    </source>
</evidence>
<dbReference type="GO" id="GO:0005886">
    <property type="term" value="C:plasma membrane"/>
    <property type="evidence" value="ECO:0007669"/>
    <property type="project" value="UniProtKB-SubCell"/>
</dbReference>
<keyword evidence="5 10" id="KW-0592">Phosphate transport</keyword>
<dbReference type="CDD" id="cd06261">
    <property type="entry name" value="TM_PBP2"/>
    <property type="match status" value="1"/>
</dbReference>
<evidence type="ECO:0000313" key="13">
    <source>
        <dbReference type="Proteomes" id="UP000546464"/>
    </source>
</evidence>
<evidence type="ECO:0000256" key="6">
    <source>
        <dbReference type="ARBA" id="ARBA00022692"/>
    </source>
</evidence>
<evidence type="ECO:0000256" key="9">
    <source>
        <dbReference type="RuleBase" id="RU363032"/>
    </source>
</evidence>
<dbReference type="GO" id="GO:0006817">
    <property type="term" value="P:phosphate ion transport"/>
    <property type="evidence" value="ECO:0007669"/>
    <property type="project" value="UniProtKB-KW"/>
</dbReference>
<evidence type="ECO:0000256" key="2">
    <source>
        <dbReference type="ARBA" id="ARBA00007069"/>
    </source>
</evidence>
<comment type="function">
    <text evidence="10">Part of the binding-protein-dependent transport system for phosphate; probably responsible for the translocation of the substrate across the membrane.</text>
</comment>
<feature type="transmembrane region" description="Helical" evidence="9">
    <location>
        <begin position="28"/>
        <end position="52"/>
    </location>
</feature>
<organism evidence="12 13">
    <name type="scientific">Ruficoccus amylovorans</name>
    <dbReference type="NCBI Taxonomy" id="1804625"/>
    <lineage>
        <taxon>Bacteria</taxon>
        <taxon>Pseudomonadati</taxon>
        <taxon>Verrucomicrobiota</taxon>
        <taxon>Opitutia</taxon>
        <taxon>Puniceicoccales</taxon>
        <taxon>Cerasicoccaceae</taxon>
        <taxon>Ruficoccus</taxon>
    </lineage>
</organism>
<dbReference type="AlphaFoldDB" id="A0A842HFD8"/>
<dbReference type="PANTHER" id="PTHR30425:SF1">
    <property type="entry name" value="PHOSPHATE TRANSPORT SYSTEM PERMEASE PROTEIN PSTC"/>
    <property type="match status" value="1"/>
</dbReference>
<dbReference type="GO" id="GO:0005315">
    <property type="term" value="F:phosphate transmembrane transporter activity"/>
    <property type="evidence" value="ECO:0007669"/>
    <property type="project" value="InterPro"/>
</dbReference>
<evidence type="ECO:0000256" key="5">
    <source>
        <dbReference type="ARBA" id="ARBA00022592"/>
    </source>
</evidence>
<dbReference type="EMBL" id="JACHVB010000021">
    <property type="protein sequence ID" value="MBC2594287.1"/>
    <property type="molecule type" value="Genomic_DNA"/>
</dbReference>
<keyword evidence="7 9" id="KW-1133">Transmembrane helix</keyword>
<gene>
    <name evidence="12" type="primary">pstC</name>
    <name evidence="12" type="ORF">H5P28_08435</name>
</gene>
<feature type="domain" description="ABC transmembrane type-1" evidence="11">
    <location>
        <begin position="278"/>
        <end position="506"/>
    </location>
</feature>
<keyword evidence="13" id="KW-1185">Reference proteome</keyword>
<dbReference type="Gene3D" id="1.10.3720.10">
    <property type="entry name" value="MetI-like"/>
    <property type="match status" value="1"/>
</dbReference>
<name>A0A842HFD8_9BACT</name>
<dbReference type="InterPro" id="IPR011864">
    <property type="entry name" value="Phosphate_PstC"/>
</dbReference>
<evidence type="ECO:0000256" key="3">
    <source>
        <dbReference type="ARBA" id="ARBA00022448"/>
    </source>
</evidence>
<evidence type="ECO:0000313" key="12">
    <source>
        <dbReference type="EMBL" id="MBC2594287.1"/>
    </source>
</evidence>
<dbReference type="InterPro" id="IPR000515">
    <property type="entry name" value="MetI-like"/>
</dbReference>